<evidence type="ECO:0000313" key="4">
    <source>
        <dbReference type="Proteomes" id="UP000887572"/>
    </source>
</evidence>
<dbReference type="Gene3D" id="2.60.120.920">
    <property type="match status" value="1"/>
</dbReference>
<dbReference type="InterPro" id="IPR043136">
    <property type="entry name" value="B30.2/SPRY_sf"/>
</dbReference>
<accession>A0A914HNQ7</accession>
<keyword evidence="2" id="KW-0812">Transmembrane</keyword>
<dbReference type="WBParaSite" id="Gr19_v10_g2990.t1">
    <property type="protein sequence ID" value="Gr19_v10_g2990.t1"/>
    <property type="gene ID" value="Gr19_v10_g2990"/>
</dbReference>
<dbReference type="InterPro" id="IPR013320">
    <property type="entry name" value="ConA-like_dom_sf"/>
</dbReference>
<keyword evidence="2" id="KW-1133">Transmembrane helix</keyword>
<organism evidence="4 5">
    <name type="scientific">Globodera rostochiensis</name>
    <name type="common">Golden nematode worm</name>
    <name type="synonym">Heterodera rostochiensis</name>
    <dbReference type="NCBI Taxonomy" id="31243"/>
    <lineage>
        <taxon>Eukaryota</taxon>
        <taxon>Metazoa</taxon>
        <taxon>Ecdysozoa</taxon>
        <taxon>Nematoda</taxon>
        <taxon>Chromadorea</taxon>
        <taxon>Rhabditida</taxon>
        <taxon>Tylenchina</taxon>
        <taxon>Tylenchomorpha</taxon>
        <taxon>Tylenchoidea</taxon>
        <taxon>Heteroderidae</taxon>
        <taxon>Heteroderinae</taxon>
        <taxon>Globodera</taxon>
    </lineage>
</organism>
<reference evidence="5" key="1">
    <citation type="submission" date="2022-11" db="UniProtKB">
        <authorList>
            <consortium name="WormBaseParasite"/>
        </authorList>
    </citation>
    <scope>IDENTIFICATION</scope>
</reference>
<dbReference type="Proteomes" id="UP000887572">
    <property type="component" value="Unplaced"/>
</dbReference>
<dbReference type="Pfam" id="PF00622">
    <property type="entry name" value="SPRY"/>
    <property type="match status" value="1"/>
</dbReference>
<evidence type="ECO:0000256" key="1">
    <source>
        <dbReference type="SAM" id="Coils"/>
    </source>
</evidence>
<dbReference type="InterPro" id="IPR001870">
    <property type="entry name" value="B30.2/SPRY"/>
</dbReference>
<evidence type="ECO:0000259" key="3">
    <source>
        <dbReference type="PROSITE" id="PS50188"/>
    </source>
</evidence>
<sequence>MAISTNSINGGHITTDPENCAIFVNFDSSEEVRLFSEQHRNRLGINGKIGNFVAILNPNKWWRCDPYRIVGSILLFIFIIYAIHRMNEQKQNTDALIEAQKKNGIIPQLNRSNEREEQLNDLLGQFVKEQKETNKMLQNQMDESLKSSKKELEKGMNQLKGELIAKMEQYQKEQQQKNIGDLQKTVAVLNDTINGKRLIRQQNRWDSAACHEGLTLIEPERLTIRYNGKPLVFRSVLAERPIPKGNFGIFYYEIKIFGNANGVRIGLAAKQMQLDHMVGAYEGTYAYKSLGKFWAHGHAIDGQQPPKFGAGDVVGCGVNLATRQIFYTKNGERVDSANLVVDSAADLFPCVTLLFPPDKIEANFGPNFKYNAFWV</sequence>
<dbReference type="PANTHER" id="PTHR12864">
    <property type="entry name" value="RAN BINDING PROTEIN 9-RELATED"/>
    <property type="match status" value="1"/>
</dbReference>
<dbReference type="PROSITE" id="PS50188">
    <property type="entry name" value="B302_SPRY"/>
    <property type="match status" value="1"/>
</dbReference>
<evidence type="ECO:0000313" key="5">
    <source>
        <dbReference type="WBParaSite" id="Gr19_v10_g2990.t1"/>
    </source>
</evidence>
<evidence type="ECO:0000256" key="2">
    <source>
        <dbReference type="SAM" id="Phobius"/>
    </source>
</evidence>
<dbReference type="CDD" id="cd12885">
    <property type="entry name" value="SPRY_RanBP_like"/>
    <property type="match status" value="1"/>
</dbReference>
<dbReference type="InterPro" id="IPR044736">
    <property type="entry name" value="Gid1/RanBPM/SPLA_SPRY"/>
</dbReference>
<protein>
    <submittedName>
        <fullName evidence="5">B30.2/SPRY domain-containing protein</fullName>
    </submittedName>
</protein>
<proteinExistence type="predicted"/>
<keyword evidence="1" id="KW-0175">Coiled coil</keyword>
<feature type="transmembrane region" description="Helical" evidence="2">
    <location>
        <begin position="66"/>
        <end position="83"/>
    </location>
</feature>
<dbReference type="InterPro" id="IPR050618">
    <property type="entry name" value="Ubq-SigPath_Reg"/>
</dbReference>
<dbReference type="AlphaFoldDB" id="A0A914HNQ7"/>
<dbReference type="SUPFAM" id="SSF49899">
    <property type="entry name" value="Concanavalin A-like lectins/glucanases"/>
    <property type="match status" value="1"/>
</dbReference>
<keyword evidence="2" id="KW-0472">Membrane</keyword>
<feature type="coiled-coil region" evidence="1">
    <location>
        <begin position="127"/>
        <end position="192"/>
    </location>
</feature>
<dbReference type="InterPro" id="IPR003877">
    <property type="entry name" value="SPRY_dom"/>
</dbReference>
<keyword evidence="4" id="KW-1185">Reference proteome</keyword>
<feature type="domain" description="B30.2/SPRY" evidence="3">
    <location>
        <begin position="183"/>
        <end position="369"/>
    </location>
</feature>
<name>A0A914HNQ7_GLORO</name>
<dbReference type="SMART" id="SM00449">
    <property type="entry name" value="SPRY"/>
    <property type="match status" value="1"/>
</dbReference>